<dbReference type="InterPro" id="IPR006162">
    <property type="entry name" value="Ppantetheine_attach_site"/>
</dbReference>
<reference evidence="4 5" key="1">
    <citation type="submission" date="2015-03" db="EMBL/GenBank/DDBJ databases">
        <title>Genome assembly of Sandaracinus amylolyticus DSM 53668.</title>
        <authorList>
            <person name="Sharma G."/>
            <person name="Subramanian S."/>
        </authorList>
    </citation>
    <scope>NUCLEOTIDE SEQUENCE [LARGE SCALE GENOMIC DNA]</scope>
    <source>
        <strain evidence="4 5">DSM 53668</strain>
    </source>
</reference>
<keyword evidence="1" id="KW-0596">Phosphopantetheine</keyword>
<evidence type="ECO:0000256" key="2">
    <source>
        <dbReference type="ARBA" id="ARBA00022553"/>
    </source>
</evidence>
<dbReference type="Proteomes" id="UP000034883">
    <property type="component" value="Chromosome"/>
</dbReference>
<dbReference type="InterPro" id="IPR036736">
    <property type="entry name" value="ACP-like_sf"/>
</dbReference>
<organism evidence="4 5">
    <name type="scientific">Sandaracinus amylolyticus</name>
    <dbReference type="NCBI Taxonomy" id="927083"/>
    <lineage>
        <taxon>Bacteria</taxon>
        <taxon>Pseudomonadati</taxon>
        <taxon>Myxococcota</taxon>
        <taxon>Polyangia</taxon>
        <taxon>Polyangiales</taxon>
        <taxon>Sandaracinaceae</taxon>
        <taxon>Sandaracinus</taxon>
    </lineage>
</organism>
<keyword evidence="5" id="KW-1185">Reference proteome</keyword>
<evidence type="ECO:0000313" key="5">
    <source>
        <dbReference type="Proteomes" id="UP000034883"/>
    </source>
</evidence>
<dbReference type="EMBL" id="CP011125">
    <property type="protein sequence ID" value="AKF04261.1"/>
    <property type="molecule type" value="Genomic_DNA"/>
</dbReference>
<dbReference type="AlphaFoldDB" id="A0A0F6W0G1"/>
<sequence length="108" mass="11461">MSADETSLEPALAAHLARREEALARVRRVLIEALKVALPPERIELDAPLFGTGLGLDSIDAVELVVAIETELGLTLAEGAAGPHAFRTVHSLVELVLDPPRPRGPEAT</sequence>
<dbReference type="InterPro" id="IPR009081">
    <property type="entry name" value="PP-bd_ACP"/>
</dbReference>
<evidence type="ECO:0000256" key="1">
    <source>
        <dbReference type="ARBA" id="ARBA00022450"/>
    </source>
</evidence>
<dbReference type="KEGG" id="samy:DB32_001410"/>
<dbReference type="OrthoDB" id="9803943at2"/>
<dbReference type="Gene3D" id="1.10.1200.10">
    <property type="entry name" value="ACP-like"/>
    <property type="match status" value="1"/>
</dbReference>
<keyword evidence="2" id="KW-0597">Phosphoprotein</keyword>
<dbReference type="PROSITE" id="PS00012">
    <property type="entry name" value="PHOSPHOPANTETHEINE"/>
    <property type="match status" value="1"/>
</dbReference>
<protein>
    <submittedName>
        <fullName evidence="4">Acyl carrier protein</fullName>
    </submittedName>
</protein>
<evidence type="ECO:0000313" key="4">
    <source>
        <dbReference type="EMBL" id="AKF04261.1"/>
    </source>
</evidence>
<dbReference type="RefSeq" id="WP_053231615.1">
    <property type="nucleotide sequence ID" value="NZ_CP011125.1"/>
</dbReference>
<dbReference type="STRING" id="927083.DB32_001410"/>
<accession>A0A0F6W0G1</accession>
<dbReference type="Pfam" id="PF00550">
    <property type="entry name" value="PP-binding"/>
    <property type="match status" value="1"/>
</dbReference>
<dbReference type="SUPFAM" id="SSF47336">
    <property type="entry name" value="ACP-like"/>
    <property type="match status" value="1"/>
</dbReference>
<feature type="domain" description="Carrier" evidence="3">
    <location>
        <begin position="20"/>
        <end position="100"/>
    </location>
</feature>
<evidence type="ECO:0000259" key="3">
    <source>
        <dbReference type="PROSITE" id="PS50075"/>
    </source>
</evidence>
<gene>
    <name evidence="4" type="ORF">DB32_001410</name>
</gene>
<name>A0A0F6W0G1_9BACT</name>
<dbReference type="PROSITE" id="PS50075">
    <property type="entry name" value="CARRIER"/>
    <property type="match status" value="1"/>
</dbReference>
<proteinExistence type="predicted"/>